<evidence type="ECO:0000313" key="1">
    <source>
        <dbReference type="EMBL" id="KAL2858331.1"/>
    </source>
</evidence>
<evidence type="ECO:0000313" key="2">
    <source>
        <dbReference type="Proteomes" id="UP001610444"/>
    </source>
</evidence>
<reference evidence="1 2" key="1">
    <citation type="submission" date="2024-07" db="EMBL/GenBank/DDBJ databases">
        <title>Section-level genome sequencing and comparative genomics of Aspergillus sections Usti and Cavernicolus.</title>
        <authorList>
            <consortium name="Lawrence Berkeley National Laboratory"/>
            <person name="Nybo J.L."/>
            <person name="Vesth T.C."/>
            <person name="Theobald S."/>
            <person name="Frisvad J.C."/>
            <person name="Larsen T.O."/>
            <person name="Kjaerboelling I."/>
            <person name="Rothschild-Mancinelli K."/>
            <person name="Lyhne E.K."/>
            <person name="Kogle M.E."/>
            <person name="Barry K."/>
            <person name="Clum A."/>
            <person name="Na H."/>
            <person name="Ledsgaard L."/>
            <person name="Lin J."/>
            <person name="Lipzen A."/>
            <person name="Kuo A."/>
            <person name="Riley R."/>
            <person name="Mondo S."/>
            <person name="LaButti K."/>
            <person name="Haridas S."/>
            <person name="Pangalinan J."/>
            <person name="Salamov A.A."/>
            <person name="Simmons B.A."/>
            <person name="Magnuson J.K."/>
            <person name="Chen J."/>
            <person name="Drula E."/>
            <person name="Henrissat B."/>
            <person name="Wiebenga A."/>
            <person name="Lubbers R.J."/>
            <person name="Gomes A.C."/>
            <person name="Macurrencykelacurrency M.R."/>
            <person name="Stajich J."/>
            <person name="Grigoriev I.V."/>
            <person name="Mortensen U.H."/>
            <person name="De vries R.P."/>
            <person name="Baker S.E."/>
            <person name="Andersen M.R."/>
        </authorList>
    </citation>
    <scope>NUCLEOTIDE SEQUENCE [LARGE SCALE GENOMIC DNA]</scope>
    <source>
        <strain evidence="1 2">CBS 756.74</strain>
    </source>
</reference>
<proteinExistence type="predicted"/>
<dbReference type="EMBL" id="JBFXLR010000005">
    <property type="protein sequence ID" value="KAL2858331.1"/>
    <property type="molecule type" value="Genomic_DNA"/>
</dbReference>
<keyword evidence="2" id="KW-1185">Reference proteome</keyword>
<dbReference type="Proteomes" id="UP001610444">
    <property type="component" value="Unassembled WGS sequence"/>
</dbReference>
<dbReference type="GeneID" id="98154020"/>
<accession>A0ABR4L1D1</accession>
<name>A0ABR4L1D1_9EURO</name>
<gene>
    <name evidence="1" type="ORF">BJX68DRAFT_228428</name>
</gene>
<dbReference type="RefSeq" id="XP_070903500.1">
    <property type="nucleotide sequence ID" value="XM_071038856.1"/>
</dbReference>
<organism evidence="1 2">
    <name type="scientific">Aspergillus pseudodeflectus</name>
    <dbReference type="NCBI Taxonomy" id="176178"/>
    <lineage>
        <taxon>Eukaryota</taxon>
        <taxon>Fungi</taxon>
        <taxon>Dikarya</taxon>
        <taxon>Ascomycota</taxon>
        <taxon>Pezizomycotina</taxon>
        <taxon>Eurotiomycetes</taxon>
        <taxon>Eurotiomycetidae</taxon>
        <taxon>Eurotiales</taxon>
        <taxon>Aspergillaceae</taxon>
        <taxon>Aspergillus</taxon>
        <taxon>Aspergillus subgen. Nidulantes</taxon>
    </lineage>
</organism>
<protein>
    <submittedName>
        <fullName evidence="1">Uncharacterized protein</fullName>
    </submittedName>
</protein>
<comment type="caution">
    <text evidence="1">The sequence shown here is derived from an EMBL/GenBank/DDBJ whole genome shotgun (WGS) entry which is preliminary data.</text>
</comment>
<sequence length="64" mass="7035">MLQQRYAADLAGSVIRNTHTHTEYARGLEAVIASLQPGFHLYLGKIPLLVKGQLRTQSSALRSS</sequence>